<protein>
    <submittedName>
        <fullName evidence="1">Uncharacterized protein</fullName>
    </submittedName>
</protein>
<sequence length="82" mass="9527">MISTIIWNVRGINTQGVLERIKMFRKLHQPSIIAILEPFADKNHVQNFKVQLAMEQAVSNCNGKIWVFWNKDIDCAVLEEDE</sequence>
<dbReference type="Proteomes" id="UP001371456">
    <property type="component" value="Unassembled WGS sequence"/>
</dbReference>
<evidence type="ECO:0000313" key="2">
    <source>
        <dbReference type="Proteomes" id="UP001371456"/>
    </source>
</evidence>
<gene>
    <name evidence="1" type="ORF">RDI58_028999</name>
</gene>
<name>A0AAN8SVJ0_SOLBU</name>
<dbReference type="EMBL" id="JBANQN010000012">
    <property type="protein sequence ID" value="KAK6773761.1"/>
    <property type="molecule type" value="Genomic_DNA"/>
</dbReference>
<comment type="caution">
    <text evidence="1">The sequence shown here is derived from an EMBL/GenBank/DDBJ whole genome shotgun (WGS) entry which is preliminary data.</text>
</comment>
<reference evidence="1 2" key="1">
    <citation type="submission" date="2024-02" db="EMBL/GenBank/DDBJ databases">
        <title>de novo genome assembly of Solanum bulbocastanum strain 11H21.</title>
        <authorList>
            <person name="Hosaka A.J."/>
        </authorList>
    </citation>
    <scope>NUCLEOTIDE SEQUENCE [LARGE SCALE GENOMIC DNA]</scope>
    <source>
        <tissue evidence="1">Young leaves</tissue>
    </source>
</reference>
<accession>A0AAN8SVJ0</accession>
<proteinExistence type="predicted"/>
<dbReference type="AlphaFoldDB" id="A0AAN8SVJ0"/>
<keyword evidence="2" id="KW-1185">Reference proteome</keyword>
<organism evidence="1 2">
    <name type="scientific">Solanum bulbocastanum</name>
    <name type="common">Wild potato</name>
    <dbReference type="NCBI Taxonomy" id="147425"/>
    <lineage>
        <taxon>Eukaryota</taxon>
        <taxon>Viridiplantae</taxon>
        <taxon>Streptophyta</taxon>
        <taxon>Embryophyta</taxon>
        <taxon>Tracheophyta</taxon>
        <taxon>Spermatophyta</taxon>
        <taxon>Magnoliopsida</taxon>
        <taxon>eudicotyledons</taxon>
        <taxon>Gunneridae</taxon>
        <taxon>Pentapetalae</taxon>
        <taxon>asterids</taxon>
        <taxon>lamiids</taxon>
        <taxon>Solanales</taxon>
        <taxon>Solanaceae</taxon>
        <taxon>Solanoideae</taxon>
        <taxon>Solaneae</taxon>
        <taxon>Solanum</taxon>
    </lineage>
</organism>
<evidence type="ECO:0000313" key="1">
    <source>
        <dbReference type="EMBL" id="KAK6773761.1"/>
    </source>
</evidence>